<keyword evidence="4" id="KW-1185">Reference proteome</keyword>
<dbReference type="AlphaFoldDB" id="A0A1C4AHS7"/>
<sequence length="96" mass="10648">MFIVMLKYKTSLNQVDDVVAAHRAFLDEGYEKNYFLASGPMNPRSGGVILTRALPRTTLDAVLQNDPFYREGIADYEVVEFDPVKCTAGMTAALAK</sequence>
<dbReference type="InterPro" id="IPR011008">
    <property type="entry name" value="Dimeric_a/b-barrel"/>
</dbReference>
<feature type="domain" description="YCII-related" evidence="2">
    <location>
        <begin position="1"/>
        <end position="81"/>
    </location>
</feature>
<dbReference type="Gene3D" id="3.30.70.1060">
    <property type="entry name" value="Dimeric alpha+beta barrel"/>
    <property type="match status" value="1"/>
</dbReference>
<dbReference type="RefSeq" id="WP_061496931.1">
    <property type="nucleotide sequence ID" value="NZ_CP115659.1"/>
</dbReference>
<dbReference type="Proteomes" id="UP000198975">
    <property type="component" value="Unassembled WGS sequence"/>
</dbReference>
<evidence type="ECO:0000313" key="3">
    <source>
        <dbReference type="EMBL" id="SCB94103.1"/>
    </source>
</evidence>
<dbReference type="Pfam" id="PF03795">
    <property type="entry name" value="YCII"/>
    <property type="match status" value="1"/>
</dbReference>
<accession>A0A1C4AHS7</accession>
<dbReference type="PANTHER" id="PTHR37828:SF1">
    <property type="entry name" value="YCII-RELATED DOMAIN-CONTAINING PROTEIN"/>
    <property type="match status" value="1"/>
</dbReference>
<name>A0A1C4AHS7_9ENTR</name>
<evidence type="ECO:0000313" key="4">
    <source>
        <dbReference type="Proteomes" id="UP000198975"/>
    </source>
</evidence>
<dbReference type="SUPFAM" id="SSF54909">
    <property type="entry name" value="Dimeric alpha+beta barrel"/>
    <property type="match status" value="1"/>
</dbReference>
<evidence type="ECO:0000256" key="1">
    <source>
        <dbReference type="ARBA" id="ARBA00007689"/>
    </source>
</evidence>
<comment type="similarity">
    <text evidence="1">Belongs to the YciI family.</text>
</comment>
<dbReference type="PANTHER" id="PTHR37828">
    <property type="entry name" value="GSR2449 PROTEIN"/>
    <property type="match status" value="1"/>
</dbReference>
<gene>
    <name evidence="3" type="ORF">GA0061071_10365</name>
</gene>
<evidence type="ECO:0000259" key="2">
    <source>
        <dbReference type="Pfam" id="PF03795"/>
    </source>
</evidence>
<protein>
    <submittedName>
        <fullName evidence="3">Uncharacterized conserved protein YciI, contains a putative active-site phosphohistidine</fullName>
    </submittedName>
</protein>
<dbReference type="InterPro" id="IPR005545">
    <property type="entry name" value="YCII"/>
</dbReference>
<reference evidence="4" key="1">
    <citation type="submission" date="2016-08" db="EMBL/GenBank/DDBJ databases">
        <authorList>
            <person name="Varghese N."/>
            <person name="Submissions Spin"/>
        </authorList>
    </citation>
    <scope>NUCLEOTIDE SEQUENCE [LARGE SCALE GENOMIC DNA]</scope>
    <source>
        <strain evidence="4">REICA_082</strain>
    </source>
</reference>
<dbReference type="OrthoDB" id="9814407at2"/>
<dbReference type="EMBL" id="FMAY01000003">
    <property type="protein sequence ID" value="SCB94103.1"/>
    <property type="molecule type" value="Genomic_DNA"/>
</dbReference>
<organism evidence="3 4">
    <name type="scientific">Kosakonia oryzendophytica</name>
    <dbReference type="NCBI Taxonomy" id="1005665"/>
    <lineage>
        <taxon>Bacteria</taxon>
        <taxon>Pseudomonadati</taxon>
        <taxon>Pseudomonadota</taxon>
        <taxon>Gammaproteobacteria</taxon>
        <taxon>Enterobacterales</taxon>
        <taxon>Enterobacteriaceae</taxon>
        <taxon>Kosakonia</taxon>
    </lineage>
</organism>
<proteinExistence type="inferred from homology"/>